<accession>A0A4P7NPE0</accession>
<feature type="domain" description="GST C-terminal" evidence="1">
    <location>
        <begin position="104"/>
        <end position="237"/>
    </location>
</feature>
<evidence type="ECO:0000313" key="2">
    <source>
        <dbReference type="EMBL" id="QBZ64032.1"/>
    </source>
</evidence>
<dbReference type="SUPFAM" id="SSF52833">
    <property type="entry name" value="Thioredoxin-like"/>
    <property type="match status" value="1"/>
</dbReference>
<dbReference type="PROSITE" id="PS50405">
    <property type="entry name" value="GST_CTER"/>
    <property type="match status" value="1"/>
</dbReference>
<evidence type="ECO:0000259" key="1">
    <source>
        <dbReference type="PROSITE" id="PS50405"/>
    </source>
</evidence>
<dbReference type="VEuPathDB" id="FungiDB:M_BR32_EuGene_00097491"/>
<dbReference type="InterPro" id="IPR036249">
    <property type="entry name" value="Thioredoxin-like_sf"/>
</dbReference>
<proteinExistence type="predicted"/>
<dbReference type="PANTHER" id="PTHR44051">
    <property type="entry name" value="GLUTATHIONE S-TRANSFERASE-RELATED"/>
    <property type="match status" value="1"/>
</dbReference>
<organism evidence="2 3">
    <name type="scientific">Pyricularia oryzae</name>
    <name type="common">Rice blast fungus</name>
    <name type="synonym">Magnaporthe oryzae</name>
    <dbReference type="NCBI Taxonomy" id="318829"/>
    <lineage>
        <taxon>Eukaryota</taxon>
        <taxon>Fungi</taxon>
        <taxon>Dikarya</taxon>
        <taxon>Ascomycota</taxon>
        <taxon>Pezizomycotina</taxon>
        <taxon>Sordariomycetes</taxon>
        <taxon>Sordariomycetidae</taxon>
        <taxon>Magnaporthales</taxon>
        <taxon>Pyriculariaceae</taxon>
        <taxon>Pyricularia</taxon>
    </lineage>
</organism>
<dbReference type="InterPro" id="IPR010987">
    <property type="entry name" value="Glutathione-S-Trfase_C-like"/>
</dbReference>
<dbReference type="CDD" id="cd03188">
    <property type="entry name" value="GST_C_Beta"/>
    <property type="match status" value="1"/>
</dbReference>
<reference evidence="2 3" key="1">
    <citation type="journal article" date="2019" name="Mol. Biol. Evol.">
        <title>Blast fungal genomes show frequent chromosomal changes, gene gains and losses, and effector gene turnover.</title>
        <authorList>
            <person name="Gomez Luciano L.B."/>
            <person name="Jason Tsai I."/>
            <person name="Chuma I."/>
            <person name="Tosa Y."/>
            <person name="Chen Y.H."/>
            <person name="Li J.Y."/>
            <person name="Li M.Y."/>
            <person name="Jade Lu M.Y."/>
            <person name="Nakayashiki H."/>
            <person name="Li W.H."/>
        </authorList>
    </citation>
    <scope>NUCLEOTIDE SEQUENCE [LARGE SCALE GENOMIC DNA]</scope>
    <source>
        <strain evidence="2">MZ5-1-6</strain>
    </source>
</reference>
<dbReference type="EMBL" id="CP034209">
    <property type="protein sequence ID" value="QBZ64032.1"/>
    <property type="molecule type" value="Genomic_DNA"/>
</dbReference>
<sequence length="237" mass="26215">MTALTLYRSDGSCSMLPHILLKYLEIPHECVAMRGNGGPYTKPRLEAADGSLSAEDYVKINHKGVVPTLVVQGSDGSRTVITEIEAVTSYISSLAGDKHAYGRTPLEHAKVVEWVSWLAGSVQALALSPGLAPERFTADEVGLPGVREMGLQRMKAAMVRIDERLRVGDTLGLGLGVDGYFTVADFYLYLFYSWGYLFKYDMAEEYPAFRDLAQKVEALHVVKEVVLHDNLKLQFPE</sequence>
<dbReference type="Gene3D" id="3.40.30.10">
    <property type="entry name" value="Glutaredoxin"/>
    <property type="match status" value="1"/>
</dbReference>
<gene>
    <name evidence="2" type="ORF">PoMZ_05723</name>
</gene>
<name>A0A4P7NPE0_PYROR</name>
<dbReference type="SUPFAM" id="SSF47616">
    <property type="entry name" value="GST C-terminal domain-like"/>
    <property type="match status" value="1"/>
</dbReference>
<protein>
    <recommendedName>
        <fullName evidence="1">GST C-terminal domain-containing protein</fullName>
    </recommendedName>
</protein>
<evidence type="ECO:0000313" key="3">
    <source>
        <dbReference type="Proteomes" id="UP000294847"/>
    </source>
</evidence>
<dbReference type="Gene3D" id="1.20.1050.10">
    <property type="match status" value="1"/>
</dbReference>
<dbReference type="Proteomes" id="UP000294847">
    <property type="component" value="Chromosome 6"/>
</dbReference>
<dbReference type="PANTHER" id="PTHR44051:SF8">
    <property type="entry name" value="GLUTATHIONE S-TRANSFERASE GSTA"/>
    <property type="match status" value="1"/>
</dbReference>
<dbReference type="AlphaFoldDB" id="A0A4P7NPE0"/>
<dbReference type="InterPro" id="IPR036282">
    <property type="entry name" value="Glutathione-S-Trfase_C_sf"/>
</dbReference>